<dbReference type="PROSITE" id="PS51228">
    <property type="entry name" value="ACB_2"/>
    <property type="match status" value="1"/>
</dbReference>
<evidence type="ECO:0000256" key="1">
    <source>
        <dbReference type="ARBA" id="ARBA00005567"/>
    </source>
</evidence>
<evidence type="ECO:0000256" key="2">
    <source>
        <dbReference type="ARBA" id="ARBA00023121"/>
    </source>
</evidence>
<dbReference type="Proteomes" id="UP000031575">
    <property type="component" value="Unassembled WGS sequence"/>
</dbReference>
<dbReference type="InterPro" id="IPR000582">
    <property type="entry name" value="Acyl-CoA-binding_protein"/>
</dbReference>
<reference evidence="4 5" key="1">
    <citation type="journal article" date="2014" name="BMC Genomics">
        <title>Comparative genomics of the major fungal agents of human and animal Sporotrichosis: Sporothrix schenckii and Sporothrix brasiliensis.</title>
        <authorList>
            <person name="Teixeira M.M."/>
            <person name="de Almeida L.G."/>
            <person name="Kubitschek-Barreira P."/>
            <person name="Alves F.L."/>
            <person name="Kioshima E.S."/>
            <person name="Abadio A.K."/>
            <person name="Fernandes L."/>
            <person name="Derengowski L.S."/>
            <person name="Ferreira K.S."/>
            <person name="Souza R.C."/>
            <person name="Ruiz J.C."/>
            <person name="de Andrade N.C."/>
            <person name="Paes H.C."/>
            <person name="Nicola A.M."/>
            <person name="Albuquerque P."/>
            <person name="Gerber A.L."/>
            <person name="Martins V.P."/>
            <person name="Peconick L.D."/>
            <person name="Neto A.V."/>
            <person name="Chaucanez C.B."/>
            <person name="Silva P.A."/>
            <person name="Cunha O.L."/>
            <person name="de Oliveira F.F."/>
            <person name="dos Santos T.C."/>
            <person name="Barros A.L."/>
            <person name="Soares M.A."/>
            <person name="de Oliveira L.M."/>
            <person name="Marini M.M."/>
            <person name="Villalobos-Duno H."/>
            <person name="Cunha M.M."/>
            <person name="de Hoog S."/>
            <person name="da Silveira J.F."/>
            <person name="Henrissat B."/>
            <person name="Nino-Vega G.A."/>
            <person name="Cisalpino P.S."/>
            <person name="Mora-Montes H.M."/>
            <person name="Almeida S.R."/>
            <person name="Stajich J.E."/>
            <person name="Lopes-Bezerra L.M."/>
            <person name="Vasconcelos A.T."/>
            <person name="Felipe M.S."/>
        </authorList>
    </citation>
    <scope>NUCLEOTIDE SEQUENCE [LARGE SCALE GENOMIC DNA]</scope>
    <source>
        <strain evidence="4 5">5110</strain>
    </source>
</reference>
<keyword evidence="5" id="KW-1185">Reference proteome</keyword>
<evidence type="ECO:0000313" key="4">
    <source>
        <dbReference type="EMBL" id="KIH89412.1"/>
    </source>
</evidence>
<keyword evidence="4" id="KW-0675">Receptor</keyword>
<organism evidence="4 5">
    <name type="scientific">Sporothrix brasiliensis 5110</name>
    <dbReference type="NCBI Taxonomy" id="1398154"/>
    <lineage>
        <taxon>Eukaryota</taxon>
        <taxon>Fungi</taxon>
        <taxon>Dikarya</taxon>
        <taxon>Ascomycota</taxon>
        <taxon>Pezizomycotina</taxon>
        <taxon>Sordariomycetes</taxon>
        <taxon>Sordariomycetidae</taxon>
        <taxon>Ophiostomatales</taxon>
        <taxon>Ophiostomataceae</taxon>
        <taxon>Sporothrix</taxon>
    </lineage>
</organism>
<comment type="caution">
    <text evidence="4">The sequence shown here is derived from an EMBL/GenBank/DDBJ whole genome shotgun (WGS) entry which is preliminary data.</text>
</comment>
<dbReference type="InterPro" id="IPR035984">
    <property type="entry name" value="Acyl-CoA-binding_sf"/>
</dbReference>
<proteinExistence type="inferred from homology"/>
<keyword evidence="2" id="KW-0446">Lipid-binding</keyword>
<dbReference type="Gene3D" id="1.20.80.10">
    <property type="match status" value="1"/>
</dbReference>
<dbReference type="VEuPathDB" id="FungiDB:SPBR_07965"/>
<dbReference type="GO" id="GO:0000062">
    <property type="term" value="F:fatty-acyl-CoA binding"/>
    <property type="evidence" value="ECO:0007669"/>
    <property type="project" value="InterPro"/>
</dbReference>
<dbReference type="PANTHER" id="PTHR23310:SF62">
    <property type="entry name" value="ACYL-COA BINDING PROTEIN 1, ISOFORM A"/>
    <property type="match status" value="1"/>
</dbReference>
<dbReference type="GeneID" id="63681138"/>
<sequence length="101" mass="11430">MSAAAFEQATQDILKLTVPLTNTEKLNIYGLYKVAKGENINATKAPSFYELEAKAKRNAWQSRVDEGLTQEQAQQEYAKTVEELKESHIFDPNKVPEKVRS</sequence>
<dbReference type="GO" id="GO:0006631">
    <property type="term" value="P:fatty acid metabolic process"/>
    <property type="evidence" value="ECO:0007669"/>
    <property type="project" value="TreeGrafter"/>
</dbReference>
<gene>
    <name evidence="4" type="ORF">SPBR_07965</name>
</gene>
<evidence type="ECO:0000259" key="3">
    <source>
        <dbReference type="PROSITE" id="PS51228"/>
    </source>
</evidence>
<dbReference type="EMBL" id="AWTV01000009">
    <property type="protein sequence ID" value="KIH89412.1"/>
    <property type="molecule type" value="Genomic_DNA"/>
</dbReference>
<dbReference type="AlphaFoldDB" id="A0A0C2IWM2"/>
<dbReference type="Pfam" id="PF00887">
    <property type="entry name" value="ACBP"/>
    <property type="match status" value="1"/>
</dbReference>
<accession>A0A0C2IWM2</accession>
<protein>
    <submittedName>
        <fullName evidence="4">Diazepam-binding protein inhibitor (GABA receptor modulator, acyl-CoA-binding protein)</fullName>
    </submittedName>
</protein>
<dbReference type="RefSeq" id="XP_040617422.1">
    <property type="nucleotide sequence ID" value="XM_040766217.1"/>
</dbReference>
<evidence type="ECO:0000313" key="5">
    <source>
        <dbReference type="Proteomes" id="UP000031575"/>
    </source>
</evidence>
<feature type="domain" description="ACB" evidence="3">
    <location>
        <begin position="2"/>
        <end position="90"/>
    </location>
</feature>
<dbReference type="SUPFAM" id="SSF47027">
    <property type="entry name" value="Acyl-CoA binding protein"/>
    <property type="match status" value="1"/>
</dbReference>
<dbReference type="HOGENOM" id="CLU_118853_2_0_1"/>
<dbReference type="PANTHER" id="PTHR23310">
    <property type="entry name" value="ACYL-COA-BINDING PROTEIN, ACBP"/>
    <property type="match status" value="1"/>
</dbReference>
<dbReference type="InterPro" id="IPR014352">
    <property type="entry name" value="FERM/acyl-CoA-bd_prot_sf"/>
</dbReference>
<dbReference type="OrthoDB" id="346910at2759"/>
<comment type="similarity">
    <text evidence="1">Belongs to the ACBP family.</text>
</comment>
<dbReference type="PRINTS" id="PR00689">
    <property type="entry name" value="ACOABINDINGP"/>
</dbReference>
<name>A0A0C2IWM2_9PEZI</name>